<dbReference type="InterPro" id="IPR059182">
    <property type="entry name" value="Khc_C"/>
</dbReference>
<dbReference type="Gene3D" id="3.40.850.10">
    <property type="entry name" value="Kinesin motor domain"/>
    <property type="match status" value="1"/>
</dbReference>
<organism evidence="14">
    <name type="scientific">Capra hircus</name>
    <name type="common">Goat</name>
    <dbReference type="NCBI Taxonomy" id="9925"/>
    <lineage>
        <taxon>Eukaryota</taxon>
        <taxon>Metazoa</taxon>
        <taxon>Chordata</taxon>
        <taxon>Craniata</taxon>
        <taxon>Vertebrata</taxon>
        <taxon>Euteleostomi</taxon>
        <taxon>Mammalia</taxon>
        <taxon>Eutheria</taxon>
        <taxon>Laurasiatheria</taxon>
        <taxon>Artiodactyla</taxon>
        <taxon>Ruminantia</taxon>
        <taxon>Pecora</taxon>
        <taxon>Bovidae</taxon>
        <taxon>Caprinae</taxon>
        <taxon>Capra</taxon>
    </lineage>
</organism>
<dbReference type="InterPro" id="IPR001752">
    <property type="entry name" value="Kinesin_motor_dom"/>
</dbReference>
<dbReference type="CDD" id="cd23649">
    <property type="entry name" value="Khc_CBD_cc"/>
    <property type="match status" value="1"/>
</dbReference>
<dbReference type="Pfam" id="PF00225">
    <property type="entry name" value="Kinesin"/>
    <property type="match status" value="1"/>
</dbReference>
<keyword evidence="7 10" id="KW-0505">Motor protein</keyword>
<evidence type="ECO:0000256" key="1">
    <source>
        <dbReference type="ARBA" id="ARBA00004245"/>
    </source>
</evidence>
<dbReference type="GO" id="GO:0007018">
    <property type="term" value="P:microtubule-based movement"/>
    <property type="evidence" value="ECO:0007669"/>
    <property type="project" value="InterPro"/>
</dbReference>
<dbReference type="GO" id="GO:0005874">
    <property type="term" value="C:microtubule"/>
    <property type="evidence" value="ECO:0007669"/>
    <property type="project" value="UniProtKB-KW"/>
</dbReference>
<evidence type="ECO:0000256" key="7">
    <source>
        <dbReference type="ARBA" id="ARBA00023175"/>
    </source>
</evidence>
<dbReference type="GO" id="GO:0005524">
    <property type="term" value="F:ATP binding"/>
    <property type="evidence" value="ECO:0007669"/>
    <property type="project" value="UniProtKB-KW"/>
</dbReference>
<evidence type="ECO:0000256" key="5">
    <source>
        <dbReference type="ARBA" id="ARBA00022840"/>
    </source>
</evidence>
<feature type="region of interest" description="Disordered" evidence="12">
    <location>
        <begin position="479"/>
        <end position="509"/>
    </location>
</feature>
<feature type="domain" description="Kinesin motor" evidence="13">
    <location>
        <begin position="1"/>
        <end position="148"/>
    </location>
</feature>
<protein>
    <recommendedName>
        <fullName evidence="10">Kinesin-like protein</fullName>
    </recommendedName>
</protein>
<feature type="coiled-coil region" evidence="11">
    <location>
        <begin position="153"/>
        <end position="194"/>
    </location>
</feature>
<evidence type="ECO:0000256" key="9">
    <source>
        <dbReference type="PROSITE-ProRule" id="PRU00283"/>
    </source>
</evidence>
<dbReference type="GO" id="GO:0003777">
    <property type="term" value="F:microtubule motor activity"/>
    <property type="evidence" value="ECO:0007669"/>
    <property type="project" value="InterPro"/>
</dbReference>
<dbReference type="Gene3D" id="6.10.250.1590">
    <property type="match status" value="1"/>
</dbReference>
<dbReference type="PANTHER" id="PTHR47968:SF70">
    <property type="entry name" value="KINESIN HEAVY CHAIN ISOFORM 5C"/>
    <property type="match status" value="1"/>
</dbReference>
<evidence type="ECO:0000259" key="13">
    <source>
        <dbReference type="PROSITE" id="PS50067"/>
    </source>
</evidence>
<evidence type="ECO:0000256" key="6">
    <source>
        <dbReference type="ARBA" id="ARBA00023054"/>
    </source>
</evidence>
<evidence type="ECO:0000256" key="12">
    <source>
        <dbReference type="SAM" id="MobiDB-lite"/>
    </source>
</evidence>
<comment type="subcellular location">
    <subcellularLocation>
        <location evidence="1">Cytoplasm</location>
        <location evidence="1">Cytoskeleton</location>
    </subcellularLocation>
</comment>
<dbReference type="PANTHER" id="PTHR47968">
    <property type="entry name" value="CENTROMERE PROTEIN E"/>
    <property type="match status" value="1"/>
</dbReference>
<name>A0A8C2N9J4_CAPHI</name>
<feature type="coiled-coil region" evidence="11">
    <location>
        <begin position="235"/>
        <end position="360"/>
    </location>
</feature>
<evidence type="ECO:0000256" key="8">
    <source>
        <dbReference type="ARBA" id="ARBA00023212"/>
    </source>
</evidence>
<dbReference type="SUPFAM" id="SSF52540">
    <property type="entry name" value="P-loop containing nucleoside triphosphate hydrolases"/>
    <property type="match status" value="1"/>
</dbReference>
<proteinExistence type="inferred from homology"/>
<keyword evidence="5 10" id="KW-0067">ATP-binding</keyword>
<evidence type="ECO:0000313" key="14">
    <source>
        <dbReference type="Ensembl" id="ENSCHIP00010001447.1"/>
    </source>
</evidence>
<evidence type="ECO:0000256" key="10">
    <source>
        <dbReference type="RuleBase" id="RU000394"/>
    </source>
</evidence>
<keyword evidence="2" id="KW-0963">Cytoplasm</keyword>
<dbReference type="Ensembl" id="ENSCHIT00010002037.1">
    <property type="protein sequence ID" value="ENSCHIP00010001447.1"/>
    <property type="gene ID" value="ENSCHIG00010000976.1"/>
</dbReference>
<keyword evidence="8" id="KW-0206">Cytoskeleton</keyword>
<dbReference type="InterPro" id="IPR036961">
    <property type="entry name" value="Kinesin_motor_dom_sf"/>
</dbReference>
<dbReference type="InterPro" id="IPR019821">
    <property type="entry name" value="Kinesin_motor_CS"/>
</dbReference>
<dbReference type="InterPro" id="IPR027417">
    <property type="entry name" value="P-loop_NTPase"/>
</dbReference>
<accession>A0A8C2N9J4</accession>
<keyword evidence="6 11" id="KW-0175">Coiled coil</keyword>
<evidence type="ECO:0000256" key="2">
    <source>
        <dbReference type="ARBA" id="ARBA00022490"/>
    </source>
</evidence>
<sequence>MDLKRNGAISKLFSFSDMNEHSSRSHSIFLINIKQENVETEKKLSGKLYLVDLAGSEKVSKTGAEGGAVLDEAKNINKSLSALGNVISALAEGTKTHVPYRDSKMTRILQDSLGGNCRTTIVICCSPSVFNEAETKSTLMFGQRAKTIKNTVSVNLELTAEEWKKKYEKEKEKNKTLKNVIQHLEMELNRWRNGEAVPEDEQISAKDQKSLEPCDNTPIIDNIAPVVAGISAEEKEKYDEEISSLYRQLDDKDDEINQQSQLAEKLKQQMLDQDELLASTRRDYEKIQEELTRLQIENEAAKDEVKEVLQALEELAVNYDQKSQEVEDKTRANEQLTDELAQKTTTLTTTQRELSQLQELSNHQKKRIGGIIGTNDVKTLADVNGVIEEEFTMARLYISKMKSEVKSLVNRSKQLESAQMDSNRKMNASERELAACQLLISQHEAKIKSLTDYMQNMEQKRRQLEESQDSLSEELAKLRAQGEQSTTLQKALEQQMESHREAHQKQLSRLRDEIEEKQRIIDEIRDLNQKLQLEQEKLSSDYNKLKIEDQEREMKLEKLLLLNDKREQAREDLKGLEETVSRELQTLHNLRKLFVQDLTARVKKSVELDSDDGGGSAAQKQKISFLENNLEQLTKVHKQLVRDNADLRCELPKLEKRLRATAERVKALESALKEAKENAMRDRKRYQQEVDRIKEAVRAKNMARRAHSAQIAKPIRPGHYPASSPTAVHAIRGGGGSSSNSTHHQK</sequence>
<evidence type="ECO:0000256" key="11">
    <source>
        <dbReference type="SAM" id="Coils"/>
    </source>
</evidence>
<reference evidence="14" key="2">
    <citation type="submission" date="2025-08" db="UniProtKB">
        <authorList>
            <consortium name="Ensembl"/>
        </authorList>
    </citation>
    <scope>IDENTIFICATION</scope>
</reference>
<feature type="compositionally biased region" description="Basic and acidic residues" evidence="12">
    <location>
        <begin position="496"/>
        <end position="509"/>
    </location>
</feature>
<reference evidence="14" key="1">
    <citation type="submission" date="2019-03" db="EMBL/GenBank/DDBJ databases">
        <title>Genome sequencing and reference-guided assembly of Black Bengal Goat (Capra hircus).</title>
        <authorList>
            <person name="Siddiki A.Z."/>
            <person name="Baten A."/>
            <person name="Billah M."/>
            <person name="Alam M.A.U."/>
            <person name="Shawrob K.S.M."/>
            <person name="Saha S."/>
            <person name="Chowdhury M."/>
            <person name="Rahman A.H."/>
            <person name="Stear M."/>
            <person name="Miah G."/>
            <person name="Das G.B."/>
            <person name="Hossain M.M."/>
            <person name="Kumkum M."/>
            <person name="Islam M.S."/>
            <person name="Mollah A.M."/>
            <person name="Ahsan A."/>
            <person name="Tusar F."/>
            <person name="Khan M.K.I."/>
        </authorList>
    </citation>
    <scope>NUCLEOTIDE SEQUENCE [LARGE SCALE GENOMIC DNA]</scope>
</reference>
<dbReference type="PROSITE" id="PS50067">
    <property type="entry name" value="KINESIN_MOTOR_2"/>
    <property type="match status" value="1"/>
</dbReference>
<feature type="region of interest" description="Disordered" evidence="12">
    <location>
        <begin position="700"/>
        <end position="746"/>
    </location>
</feature>
<dbReference type="SMART" id="SM00129">
    <property type="entry name" value="KISc"/>
    <property type="match status" value="1"/>
</dbReference>
<dbReference type="PRINTS" id="PR00380">
    <property type="entry name" value="KINESINHEAVY"/>
</dbReference>
<dbReference type="PROSITE" id="PS00411">
    <property type="entry name" value="KINESIN_MOTOR_1"/>
    <property type="match status" value="1"/>
</dbReference>
<dbReference type="GO" id="GO:0008017">
    <property type="term" value="F:microtubule binding"/>
    <property type="evidence" value="ECO:0007669"/>
    <property type="project" value="InterPro"/>
</dbReference>
<evidence type="ECO:0000256" key="4">
    <source>
        <dbReference type="ARBA" id="ARBA00022741"/>
    </source>
</evidence>
<dbReference type="AlphaFoldDB" id="A0A8C2N9J4"/>
<keyword evidence="3 10" id="KW-0493">Microtubule</keyword>
<keyword evidence="4 10" id="KW-0547">Nucleotide-binding</keyword>
<dbReference type="InterPro" id="IPR027640">
    <property type="entry name" value="Kinesin-like_fam"/>
</dbReference>
<comment type="caution">
    <text evidence="9">Lacks conserved residue(s) required for the propagation of feature annotation.</text>
</comment>
<comment type="similarity">
    <text evidence="9 10">Belongs to the TRAFAC class myosin-kinesin ATPase superfamily. Kinesin family.</text>
</comment>
<evidence type="ECO:0000256" key="3">
    <source>
        <dbReference type="ARBA" id="ARBA00022701"/>
    </source>
</evidence>